<protein>
    <submittedName>
        <fullName evidence="1">Uncharacterized protein</fullName>
    </submittedName>
</protein>
<dbReference type="Proteomes" id="UP001366503">
    <property type="component" value="Unassembled WGS sequence"/>
</dbReference>
<sequence length="466" mass="50924">MDELSADIDAKWAVLEALEALYPWIKQFRSRPVRDYASRLFEAPASGLVPVVRRQALDKLLGVIRKAAVRSGLSADTAAEICRDLERRRVLQTGPHLLLLLDPEAYYTHIFSLLGLAAHGCSTYVSYAVSTVSLVERSRKGPGWLPVDGRPSNVFGLSRSQMVGYNLLSGPGSYRFEMVPADTGARGDVLAQLRDLLPSTPFQRPAHAIKAANQALWPKLFGSRCAFLQIDDEDIADLVADHLSGAGSWLRTSLLEEPALALNILAEIDRLAMGPWSGWLTRSTDFFWFYHNGKRLPLRLAAGDLIDPSSGVKVAGFNPSDIGARLSDRTLIPNFFTTMLVVSMLPGVRVLGGSHQPVFYPLMRHVVHRALEVTGMAPELRQALETDDVSGAWGHRVIECGDDPLERCLANPISDADAVVGRLGAAPLAEACGSLKGFVSDPSWMELHRRLGRGTITAADDEWAVN</sequence>
<dbReference type="RefSeq" id="WP_337095937.1">
    <property type="nucleotide sequence ID" value="NZ_JAPYKO010000025.1"/>
</dbReference>
<accession>A0ABU8KJ24</accession>
<keyword evidence="2" id="KW-1185">Reference proteome</keyword>
<organism evidence="1 2">
    <name type="scientific">Mesorhizobium argentiipisi</name>
    <dbReference type="NCBI Taxonomy" id="3015175"/>
    <lineage>
        <taxon>Bacteria</taxon>
        <taxon>Pseudomonadati</taxon>
        <taxon>Pseudomonadota</taxon>
        <taxon>Alphaproteobacteria</taxon>
        <taxon>Hyphomicrobiales</taxon>
        <taxon>Phyllobacteriaceae</taxon>
        <taxon>Mesorhizobium</taxon>
    </lineage>
</organism>
<evidence type="ECO:0000313" key="2">
    <source>
        <dbReference type="Proteomes" id="UP001366503"/>
    </source>
</evidence>
<gene>
    <name evidence="1" type="ORF">O7A05_26500</name>
</gene>
<proteinExistence type="predicted"/>
<evidence type="ECO:0000313" key="1">
    <source>
        <dbReference type="EMBL" id="MEI9405691.1"/>
    </source>
</evidence>
<comment type="caution">
    <text evidence="1">The sequence shown here is derived from an EMBL/GenBank/DDBJ whole genome shotgun (WGS) entry which is preliminary data.</text>
</comment>
<dbReference type="EMBL" id="JAPYKO010000025">
    <property type="protein sequence ID" value="MEI9405691.1"/>
    <property type="molecule type" value="Genomic_DNA"/>
</dbReference>
<reference evidence="1 2" key="1">
    <citation type="submission" date="2022-12" db="EMBL/GenBank/DDBJ databases">
        <authorList>
            <person name="Muema E."/>
        </authorList>
    </citation>
    <scope>NUCLEOTIDE SEQUENCE [LARGE SCALE GENOMIC DNA]</scope>
    <source>
        <strain evidence="2">1330</strain>
    </source>
</reference>
<name>A0ABU8KJ24_9HYPH</name>